<evidence type="ECO:0000256" key="1">
    <source>
        <dbReference type="ARBA" id="ARBA00023015"/>
    </source>
</evidence>
<keyword evidence="2" id="KW-0238">DNA-binding</keyword>
<reference evidence="5 6" key="1">
    <citation type="submission" date="2024-03" db="EMBL/GenBank/DDBJ databases">
        <title>Complete genome of BD2.</title>
        <authorList>
            <person name="Cao G."/>
        </authorList>
    </citation>
    <scope>NUCLEOTIDE SEQUENCE [LARGE SCALE GENOMIC DNA]</scope>
    <source>
        <strain evidence="5 6">BD2</strain>
    </source>
</reference>
<keyword evidence="3" id="KW-0804">Transcription</keyword>
<evidence type="ECO:0000256" key="2">
    <source>
        <dbReference type="ARBA" id="ARBA00023125"/>
    </source>
</evidence>
<evidence type="ECO:0000259" key="4">
    <source>
        <dbReference type="PROSITE" id="PS51118"/>
    </source>
</evidence>
<evidence type="ECO:0000313" key="6">
    <source>
        <dbReference type="Proteomes" id="UP001476583"/>
    </source>
</evidence>
<dbReference type="Proteomes" id="UP001476583">
    <property type="component" value="Chromosome"/>
</dbReference>
<dbReference type="InterPro" id="IPR002577">
    <property type="entry name" value="HTH_HxlR"/>
</dbReference>
<dbReference type="Gene3D" id="1.10.10.10">
    <property type="entry name" value="Winged helix-like DNA-binding domain superfamily/Winged helix DNA-binding domain"/>
    <property type="match status" value="1"/>
</dbReference>
<evidence type="ECO:0000313" key="5">
    <source>
        <dbReference type="EMBL" id="WXL26385.1"/>
    </source>
</evidence>
<dbReference type="Pfam" id="PF01638">
    <property type="entry name" value="HxlR"/>
    <property type="match status" value="1"/>
</dbReference>
<dbReference type="InterPro" id="IPR036388">
    <property type="entry name" value="WH-like_DNA-bd_sf"/>
</dbReference>
<sequence length="144" mass="16156">MSDTDTHVRDSGIPHAGENCRALAETLARIGDKWTVLVVSALQDGPLRYNELHRRVGGISQRMLTLTLKSLEQDGIVERTVYPTIPPRVDYTLTDLGCSLLKPLQALFQWALENRPLMLQAREKFQQTDRQGAAQLKSFTVAPE</sequence>
<gene>
    <name evidence="5" type="ORF">WG219_02525</name>
</gene>
<dbReference type="EMBL" id="CP148074">
    <property type="protein sequence ID" value="WXL26385.1"/>
    <property type="molecule type" value="Genomic_DNA"/>
</dbReference>
<dbReference type="PANTHER" id="PTHR33204">
    <property type="entry name" value="TRANSCRIPTIONAL REGULATOR, MARR FAMILY"/>
    <property type="match status" value="1"/>
</dbReference>
<proteinExistence type="predicted"/>
<dbReference type="PROSITE" id="PS51118">
    <property type="entry name" value="HTH_HXLR"/>
    <property type="match status" value="1"/>
</dbReference>
<name>A0ABZ2RH90_ECTME</name>
<keyword evidence="6" id="KW-1185">Reference proteome</keyword>
<feature type="domain" description="HTH hxlR-type" evidence="4">
    <location>
        <begin position="20"/>
        <end position="119"/>
    </location>
</feature>
<protein>
    <submittedName>
        <fullName evidence="5">Helix-turn-helix domain-containing protein</fullName>
    </submittedName>
</protein>
<dbReference type="PANTHER" id="PTHR33204:SF39">
    <property type="entry name" value="TRANSCRIPTIONAL REGULATORY PROTEIN"/>
    <property type="match status" value="1"/>
</dbReference>
<organism evidence="5 6">
    <name type="scientific">Ectopseudomonas mendocina</name>
    <name type="common">Pseudomonas mendocina</name>
    <dbReference type="NCBI Taxonomy" id="300"/>
    <lineage>
        <taxon>Bacteria</taxon>
        <taxon>Pseudomonadati</taxon>
        <taxon>Pseudomonadota</taxon>
        <taxon>Gammaproteobacteria</taxon>
        <taxon>Pseudomonadales</taxon>
        <taxon>Pseudomonadaceae</taxon>
        <taxon>Ectopseudomonas</taxon>
    </lineage>
</organism>
<keyword evidence="1" id="KW-0805">Transcription regulation</keyword>
<evidence type="ECO:0000256" key="3">
    <source>
        <dbReference type="ARBA" id="ARBA00023163"/>
    </source>
</evidence>
<dbReference type="InterPro" id="IPR036390">
    <property type="entry name" value="WH_DNA-bd_sf"/>
</dbReference>
<dbReference type="SUPFAM" id="SSF46785">
    <property type="entry name" value="Winged helix' DNA-binding domain"/>
    <property type="match status" value="1"/>
</dbReference>
<accession>A0ABZ2RH90</accession>